<evidence type="ECO:0000313" key="3">
    <source>
        <dbReference type="Proteomes" id="UP001501638"/>
    </source>
</evidence>
<keyword evidence="3" id="KW-1185">Reference proteome</keyword>
<evidence type="ECO:0000313" key="2">
    <source>
        <dbReference type="EMBL" id="GAA2454734.1"/>
    </source>
</evidence>
<name>A0ABN3KEM3_9ACTN</name>
<proteinExistence type="predicted"/>
<organism evidence="2 3">
    <name type="scientific">Streptomyces macrosporus</name>
    <dbReference type="NCBI Taxonomy" id="44032"/>
    <lineage>
        <taxon>Bacteria</taxon>
        <taxon>Bacillati</taxon>
        <taxon>Actinomycetota</taxon>
        <taxon>Actinomycetes</taxon>
        <taxon>Kitasatosporales</taxon>
        <taxon>Streptomycetaceae</taxon>
        <taxon>Streptomyces</taxon>
    </lineage>
</organism>
<feature type="compositionally biased region" description="Low complexity" evidence="1">
    <location>
        <begin position="26"/>
        <end position="41"/>
    </location>
</feature>
<comment type="caution">
    <text evidence="2">The sequence shown here is derived from an EMBL/GenBank/DDBJ whole genome shotgun (WGS) entry which is preliminary data.</text>
</comment>
<dbReference type="Proteomes" id="UP001501638">
    <property type="component" value="Unassembled WGS sequence"/>
</dbReference>
<evidence type="ECO:0000256" key="1">
    <source>
        <dbReference type="SAM" id="MobiDB-lite"/>
    </source>
</evidence>
<accession>A0ABN3KEM3</accession>
<reference evidence="2 3" key="1">
    <citation type="journal article" date="2019" name="Int. J. Syst. Evol. Microbiol.">
        <title>The Global Catalogue of Microorganisms (GCM) 10K type strain sequencing project: providing services to taxonomists for standard genome sequencing and annotation.</title>
        <authorList>
            <consortium name="The Broad Institute Genomics Platform"/>
            <consortium name="The Broad Institute Genome Sequencing Center for Infectious Disease"/>
            <person name="Wu L."/>
            <person name="Ma J."/>
        </authorList>
    </citation>
    <scope>NUCLEOTIDE SEQUENCE [LARGE SCALE GENOMIC DNA]</scope>
    <source>
        <strain evidence="2 3">JCM 6305</strain>
    </source>
</reference>
<dbReference type="EMBL" id="BAAASZ010000030">
    <property type="protein sequence ID" value="GAA2454734.1"/>
    <property type="molecule type" value="Genomic_DNA"/>
</dbReference>
<gene>
    <name evidence="2" type="ORF">GCM10010405_43280</name>
</gene>
<sequence>MNPPAGEDLASLCHRAWGTLIPCADHPGSTPHPTTTRSSTKSRGKPEHAGSPGKTDIAAPAAWKQPSARPR</sequence>
<protein>
    <submittedName>
        <fullName evidence="2">Uncharacterized protein</fullName>
    </submittedName>
</protein>
<feature type="region of interest" description="Disordered" evidence="1">
    <location>
        <begin position="22"/>
        <end position="71"/>
    </location>
</feature>